<dbReference type="Pfam" id="PF01223">
    <property type="entry name" value="Endonuclease_NS"/>
    <property type="match status" value="1"/>
</dbReference>
<dbReference type="PANTHER" id="PTHR21472:SF30">
    <property type="entry name" value="ENDONUCLEASE DOMAIN-CONTAINING 1 PROTEIN-RELATED"/>
    <property type="match status" value="1"/>
</dbReference>
<proteinExistence type="predicted"/>
<evidence type="ECO:0000259" key="3">
    <source>
        <dbReference type="SMART" id="SM00477"/>
    </source>
</evidence>
<dbReference type="InterPro" id="IPR001604">
    <property type="entry name" value="Endo_G_ENPP1-like_dom"/>
</dbReference>
<feature type="domain" description="ENPP1-3/EXOG-like endonuclease/phosphodiesterase" evidence="3">
    <location>
        <begin position="59"/>
        <end position="283"/>
    </location>
</feature>
<sequence>MTPFPKLILVLCFHVVVVRSEVGNDFSNCDQFFYKGIPPLLQRQFSQPPKSICQVYQNQYHYATLYSTGLRIPLYSAYTLPEPCQGQQADRRATWFIEPQLLPIPETMTQKSMQLAGQQTPRFKPAQAINEDYRNTGFDRGHLNPNFYQCDDRRTATFTLTNAVPQDPCFNQQSWKKMEEVSLRTMRTSCSFPGAKRFFVTGVVRSRSRIPNENHDNEGDRTRVYNRVTVPSHMWTAVCCDASEADAANQNNGFSFAYIGKNTADSFVDILTVSDLQAKLSSNELGLDRYESVKIFTDDCSENSQKSKRMRAQVTVPMDIRVANAVDSLSKVEQSTIPLKKRKLAHQAVNLIGSKKVAAFDYSLVRLDLGITLARNNTLLNKTRQMLQDEGAGLLLFRPHDLTSVPRPPTEELDSNRNISAYGNDTASTKQNTNMEVLARRDGMDDDNKQGGANNQVVSLLEDEYLMVQDVSAEGSDITIGGDRCITSSCGYSQGTKYRWCYTDHSNNYDYCCANKCMFRNNGNNPTCSVGDRIRACSIRSSIITVKGNRCLPGHECGLHGESYYWCYTDIAKNYDSCCQPWHACAKYGQAKKWCYTGNTKESTKEDCFY</sequence>
<dbReference type="AlphaFoldDB" id="A0A9W9ZYE2"/>
<keyword evidence="6" id="KW-1185">Reference proteome</keyword>
<evidence type="ECO:0000256" key="1">
    <source>
        <dbReference type="SAM" id="MobiDB-lite"/>
    </source>
</evidence>
<feature type="domain" description="DNA/RNA non-specific endonuclease/pyrophosphatase/phosphodiesterase" evidence="4">
    <location>
        <begin position="58"/>
        <end position="289"/>
    </location>
</feature>
<dbReference type="Proteomes" id="UP001163046">
    <property type="component" value="Unassembled WGS sequence"/>
</dbReference>
<keyword evidence="2" id="KW-0732">Signal</keyword>
<name>A0A9W9ZYE2_9CNID</name>
<dbReference type="SMART" id="SM00477">
    <property type="entry name" value="NUC"/>
    <property type="match status" value="1"/>
</dbReference>
<accession>A0A9W9ZYE2</accession>
<dbReference type="SMART" id="SM00892">
    <property type="entry name" value="Endonuclease_NS"/>
    <property type="match status" value="1"/>
</dbReference>
<feature type="region of interest" description="Disordered" evidence="1">
    <location>
        <begin position="400"/>
        <end position="426"/>
    </location>
</feature>
<dbReference type="GO" id="GO:0046872">
    <property type="term" value="F:metal ion binding"/>
    <property type="evidence" value="ECO:0007669"/>
    <property type="project" value="InterPro"/>
</dbReference>
<dbReference type="GO" id="GO:0016787">
    <property type="term" value="F:hydrolase activity"/>
    <property type="evidence" value="ECO:0007669"/>
    <property type="project" value="InterPro"/>
</dbReference>
<dbReference type="InterPro" id="IPR039015">
    <property type="entry name" value="ENDOD1"/>
</dbReference>
<dbReference type="OrthoDB" id="5989092at2759"/>
<reference evidence="5" key="1">
    <citation type="submission" date="2023-01" db="EMBL/GenBank/DDBJ databases">
        <title>Genome assembly of the deep-sea coral Lophelia pertusa.</title>
        <authorList>
            <person name="Herrera S."/>
            <person name="Cordes E."/>
        </authorList>
    </citation>
    <scope>NUCLEOTIDE SEQUENCE</scope>
    <source>
        <strain evidence="5">USNM1676648</strain>
        <tissue evidence="5">Polyp</tissue>
    </source>
</reference>
<comment type="caution">
    <text evidence="5">The sequence shown here is derived from an EMBL/GenBank/DDBJ whole genome shotgun (WGS) entry which is preliminary data.</text>
</comment>
<dbReference type="SUPFAM" id="SSF54060">
    <property type="entry name" value="His-Me finger endonucleases"/>
    <property type="match status" value="1"/>
</dbReference>
<protein>
    <submittedName>
        <fullName evidence="5">Uncharacterized protein</fullName>
    </submittedName>
</protein>
<dbReference type="PANTHER" id="PTHR21472">
    <property type="entry name" value="ENDONUCLEASE DOMAIN-CONTAINING 1 PROTEIN ENDOD1"/>
    <property type="match status" value="1"/>
</dbReference>
<evidence type="ECO:0000259" key="4">
    <source>
        <dbReference type="SMART" id="SM00892"/>
    </source>
</evidence>
<feature type="compositionally biased region" description="Polar residues" evidence="1">
    <location>
        <begin position="416"/>
        <end position="426"/>
    </location>
</feature>
<evidence type="ECO:0000256" key="2">
    <source>
        <dbReference type="SAM" id="SignalP"/>
    </source>
</evidence>
<dbReference type="Gene3D" id="3.40.570.10">
    <property type="entry name" value="Extracellular Endonuclease, subunit A"/>
    <property type="match status" value="1"/>
</dbReference>
<dbReference type="EMBL" id="MU825420">
    <property type="protein sequence ID" value="KAJ7390141.1"/>
    <property type="molecule type" value="Genomic_DNA"/>
</dbReference>
<dbReference type="InterPro" id="IPR044925">
    <property type="entry name" value="His-Me_finger_sf"/>
</dbReference>
<organism evidence="5 6">
    <name type="scientific">Desmophyllum pertusum</name>
    <dbReference type="NCBI Taxonomy" id="174260"/>
    <lineage>
        <taxon>Eukaryota</taxon>
        <taxon>Metazoa</taxon>
        <taxon>Cnidaria</taxon>
        <taxon>Anthozoa</taxon>
        <taxon>Hexacorallia</taxon>
        <taxon>Scleractinia</taxon>
        <taxon>Caryophylliina</taxon>
        <taxon>Caryophylliidae</taxon>
        <taxon>Desmophyllum</taxon>
    </lineage>
</organism>
<evidence type="ECO:0000313" key="6">
    <source>
        <dbReference type="Proteomes" id="UP001163046"/>
    </source>
</evidence>
<feature type="chain" id="PRO_5040772850" evidence="2">
    <location>
        <begin position="21"/>
        <end position="610"/>
    </location>
</feature>
<dbReference type="InterPro" id="IPR044929">
    <property type="entry name" value="DNA/RNA_non-sp_Endonuclease_sf"/>
</dbReference>
<dbReference type="InterPro" id="IPR020821">
    <property type="entry name" value="ENPP1-3/EXOG-like_nuc-like"/>
</dbReference>
<feature type="signal peptide" evidence="2">
    <location>
        <begin position="1"/>
        <end position="20"/>
    </location>
</feature>
<dbReference type="GO" id="GO:0003676">
    <property type="term" value="F:nucleic acid binding"/>
    <property type="evidence" value="ECO:0007669"/>
    <property type="project" value="InterPro"/>
</dbReference>
<evidence type="ECO:0000313" key="5">
    <source>
        <dbReference type="EMBL" id="KAJ7390141.1"/>
    </source>
</evidence>
<gene>
    <name evidence="5" type="ORF">OS493_027180</name>
</gene>